<organism evidence="1 2">
    <name type="scientific">Geobacillus icigianus</name>
    <dbReference type="NCBI Taxonomy" id="1430331"/>
    <lineage>
        <taxon>Bacteria</taxon>
        <taxon>Bacillati</taxon>
        <taxon>Bacillota</taxon>
        <taxon>Bacilli</taxon>
        <taxon>Bacillales</taxon>
        <taxon>Anoxybacillaceae</taxon>
        <taxon>Geobacillus</taxon>
    </lineage>
</organism>
<protein>
    <submittedName>
        <fullName evidence="1">Uncharacterized protein</fullName>
    </submittedName>
</protein>
<dbReference type="Proteomes" id="UP000029267">
    <property type="component" value="Unassembled WGS sequence"/>
</dbReference>
<proteinExistence type="predicted"/>
<gene>
    <name evidence="1" type="ORF">EP10_003234</name>
</gene>
<reference evidence="1 2" key="1">
    <citation type="journal article" date="2014" name="Genome Announc.">
        <title>Draft Genome Sequence of Geobacillus icigianus Strain G1w1T Isolated from Hot Springs in the Valley of Geysers, Kamchatka (Russian Federation).</title>
        <authorList>
            <person name="Bryanskaya A.V."/>
            <person name="Rozanov A.S."/>
            <person name="Logacheva M.D."/>
            <person name="Kotenko A.V."/>
            <person name="Peltek S.E."/>
        </authorList>
    </citation>
    <scope>NUCLEOTIDE SEQUENCE [LARGE SCALE GENOMIC DNA]</scope>
    <source>
        <strain evidence="1 2">G1w1</strain>
    </source>
</reference>
<accession>A0ABU6BK53</accession>
<evidence type="ECO:0000313" key="1">
    <source>
        <dbReference type="EMBL" id="MEB3752319.1"/>
    </source>
</evidence>
<evidence type="ECO:0000313" key="2">
    <source>
        <dbReference type="Proteomes" id="UP000029267"/>
    </source>
</evidence>
<dbReference type="EMBL" id="JPYA02000005">
    <property type="protein sequence ID" value="MEB3752319.1"/>
    <property type="molecule type" value="Genomic_DNA"/>
</dbReference>
<keyword evidence="2" id="KW-1185">Reference proteome</keyword>
<name>A0ABU6BK53_9BACL</name>
<sequence>MKTLRAIWYERRQHAKHFPLPCHFFELMKKALADGHLEFDLMVEAGERRELVNVSPQVAGHVNCFCDVFVCCLAPIGMCGREFG</sequence>
<comment type="caution">
    <text evidence="1">The sequence shown here is derived from an EMBL/GenBank/DDBJ whole genome shotgun (WGS) entry which is preliminary data.</text>
</comment>